<dbReference type="Proteomes" id="UP000248168">
    <property type="component" value="Unassembled WGS sequence"/>
</dbReference>
<dbReference type="CDD" id="cd00156">
    <property type="entry name" value="REC"/>
    <property type="match status" value="1"/>
</dbReference>
<keyword evidence="3" id="KW-0175">Coiled coil</keyword>
<dbReference type="GO" id="GO:0000160">
    <property type="term" value="P:phosphorelay signal transduction system"/>
    <property type="evidence" value="ECO:0007669"/>
    <property type="project" value="InterPro"/>
</dbReference>
<evidence type="ECO:0000256" key="1">
    <source>
        <dbReference type="ARBA" id="ARBA00022553"/>
    </source>
</evidence>
<dbReference type="InterPro" id="IPR050595">
    <property type="entry name" value="Bact_response_regulator"/>
</dbReference>
<evidence type="ECO:0000313" key="5">
    <source>
        <dbReference type="EMBL" id="SPP66459.1"/>
    </source>
</evidence>
<evidence type="ECO:0000313" key="6">
    <source>
        <dbReference type="Proteomes" id="UP000248168"/>
    </source>
</evidence>
<evidence type="ECO:0000259" key="4">
    <source>
        <dbReference type="PROSITE" id="PS50110"/>
    </source>
</evidence>
<dbReference type="PANTHER" id="PTHR44591:SF3">
    <property type="entry name" value="RESPONSE REGULATORY DOMAIN-CONTAINING PROTEIN"/>
    <property type="match status" value="1"/>
</dbReference>
<gene>
    <name evidence="5" type="ORF">NITLEN_70049</name>
</gene>
<feature type="coiled-coil region" evidence="3">
    <location>
        <begin position="311"/>
        <end position="338"/>
    </location>
</feature>
<dbReference type="SUPFAM" id="SSF52172">
    <property type="entry name" value="CheY-like"/>
    <property type="match status" value="1"/>
</dbReference>
<dbReference type="InParanoid" id="A0A330LBZ7"/>
<reference evidence="6" key="1">
    <citation type="submission" date="2018-04" db="EMBL/GenBank/DDBJ databases">
        <authorList>
            <person name="Lucker S."/>
            <person name="Sakoula D."/>
        </authorList>
    </citation>
    <scope>NUCLEOTIDE SEQUENCE [LARGE SCALE GENOMIC DNA]</scope>
</reference>
<accession>A0A330LBZ7</accession>
<organism evidence="5 6">
    <name type="scientific">Nitrospira lenta</name>
    <dbReference type="NCBI Taxonomy" id="1436998"/>
    <lineage>
        <taxon>Bacteria</taxon>
        <taxon>Pseudomonadati</taxon>
        <taxon>Nitrospirota</taxon>
        <taxon>Nitrospiria</taxon>
        <taxon>Nitrospirales</taxon>
        <taxon>Nitrospiraceae</taxon>
        <taxon>Nitrospira</taxon>
    </lineage>
</organism>
<dbReference type="InterPro" id="IPR011006">
    <property type="entry name" value="CheY-like_superfamily"/>
</dbReference>
<feature type="coiled-coil region" evidence="3">
    <location>
        <begin position="183"/>
        <end position="283"/>
    </location>
</feature>
<evidence type="ECO:0000256" key="2">
    <source>
        <dbReference type="PROSITE-ProRule" id="PRU00169"/>
    </source>
</evidence>
<dbReference type="Gene3D" id="3.40.50.2300">
    <property type="match status" value="1"/>
</dbReference>
<dbReference type="RefSeq" id="WP_121990619.1">
    <property type="nucleotide sequence ID" value="NZ_OUNR01000020.1"/>
</dbReference>
<proteinExistence type="predicted"/>
<dbReference type="EMBL" id="OUNR01000020">
    <property type="protein sequence ID" value="SPP66459.1"/>
    <property type="molecule type" value="Genomic_DNA"/>
</dbReference>
<keyword evidence="1 2" id="KW-0597">Phosphoprotein</keyword>
<dbReference type="PROSITE" id="PS50110">
    <property type="entry name" value="RESPONSE_REGULATORY"/>
    <property type="match status" value="1"/>
</dbReference>
<dbReference type="Pfam" id="PF00072">
    <property type="entry name" value="Response_reg"/>
    <property type="match status" value="1"/>
</dbReference>
<keyword evidence="6" id="KW-1185">Reference proteome</keyword>
<sequence>MPKILVADDSIAVRKVAERLLTEAGLGVTLAANGEEALAYLAKERPDVVVSDVIMPDKSGYEVCAFVRGHASLATTPVLLISGIVNDEVTKQAESCHADGVLKKPFQGTSLKDRVLELLAKRQDSAVVAPSPAVTASKPVAPVEIWSGPRITDEQLATYKQAVAQVGELEIQLQTERGKGEGFRKRVEELEALAAQVKEYEDQLAVERQRVEEASSQSSRAQAIEAELAQERQQIASLKAQLASGEDLLADAQAKSSALESALKSEQDSLQAFHRQIADLQQAVSVVPQLESTLMTERAATTKLVEQLTVLEAAAARARDLEARLLSEEHRAADLDRQVTQTEAALTAERACAGELIERLAEAERGLQQVGELEQQLAEATQIGRAKESRIHELEKMVAAAQEFEKLLETERDRNAVLARRVSESEQSAEQSMKRFEEMARKLGEIAGLASQLGSGKGRV</sequence>
<dbReference type="PANTHER" id="PTHR44591">
    <property type="entry name" value="STRESS RESPONSE REGULATOR PROTEIN 1"/>
    <property type="match status" value="1"/>
</dbReference>
<dbReference type="SMART" id="SM00448">
    <property type="entry name" value="REC"/>
    <property type="match status" value="1"/>
</dbReference>
<dbReference type="InterPro" id="IPR001789">
    <property type="entry name" value="Sig_transdc_resp-reg_receiver"/>
</dbReference>
<feature type="domain" description="Response regulatory" evidence="4">
    <location>
        <begin position="3"/>
        <end position="119"/>
    </location>
</feature>
<name>A0A330LBZ7_9BACT</name>
<feature type="coiled-coil region" evidence="3">
    <location>
        <begin position="363"/>
        <end position="414"/>
    </location>
</feature>
<protein>
    <submittedName>
        <fullName evidence="5">Putative Response regulator</fullName>
    </submittedName>
</protein>
<feature type="modified residue" description="4-aspartylphosphate" evidence="2">
    <location>
        <position position="52"/>
    </location>
</feature>
<dbReference type="AlphaFoldDB" id="A0A330LBZ7"/>
<dbReference type="OrthoDB" id="9780312at2"/>
<evidence type="ECO:0000256" key="3">
    <source>
        <dbReference type="SAM" id="Coils"/>
    </source>
</evidence>